<organism evidence="1 2">
    <name type="scientific">Methyloceanibacter marginalis</name>
    <dbReference type="NCBI Taxonomy" id="1774971"/>
    <lineage>
        <taxon>Bacteria</taxon>
        <taxon>Pseudomonadati</taxon>
        <taxon>Pseudomonadota</taxon>
        <taxon>Alphaproteobacteria</taxon>
        <taxon>Hyphomicrobiales</taxon>
        <taxon>Hyphomicrobiaceae</taxon>
        <taxon>Methyloceanibacter</taxon>
    </lineage>
</organism>
<evidence type="ECO:0000313" key="2">
    <source>
        <dbReference type="Proteomes" id="UP000095042"/>
    </source>
</evidence>
<gene>
    <name evidence="1" type="ORF">AUC71_15150</name>
</gene>
<keyword evidence="2" id="KW-1185">Reference proteome</keyword>
<protein>
    <submittedName>
        <fullName evidence="1">Uncharacterized protein</fullName>
    </submittedName>
</protein>
<dbReference type="AlphaFoldDB" id="A0A1E3W9R2"/>
<dbReference type="OrthoDB" id="7933957at2"/>
<proteinExistence type="predicted"/>
<dbReference type="Proteomes" id="UP000095042">
    <property type="component" value="Unassembled WGS sequence"/>
</dbReference>
<dbReference type="EMBL" id="LPWD01000297">
    <property type="protein sequence ID" value="ODS02480.1"/>
    <property type="molecule type" value="Genomic_DNA"/>
</dbReference>
<evidence type="ECO:0000313" key="1">
    <source>
        <dbReference type="EMBL" id="ODS02480.1"/>
    </source>
</evidence>
<comment type="caution">
    <text evidence="1">The sequence shown here is derived from an EMBL/GenBank/DDBJ whole genome shotgun (WGS) entry which is preliminary data.</text>
</comment>
<name>A0A1E3W9R2_9HYPH</name>
<accession>A0A1E3W9R2</accession>
<sequence length="85" mass="9353">MTALSVDQSAVQTVGWRERYYRRNGVWPSGPRRAIDDDVVVAPIGGDGDVVIIAPARPSSCGQYHYWNGVACVDARYNDPYLGPK</sequence>
<reference evidence="1 2" key="1">
    <citation type="journal article" date="2016" name="Environ. Microbiol.">
        <title>New Methyloceanibacter diversity from North Sea sediments includes methanotroph containing solely the soluble methane monooxygenase.</title>
        <authorList>
            <person name="Vekeman B."/>
            <person name="Kerckhof F.M."/>
            <person name="Cremers G."/>
            <person name="de Vos P."/>
            <person name="Vandamme P."/>
            <person name="Boon N."/>
            <person name="Op den Camp H.J."/>
            <person name="Heylen K."/>
        </authorList>
    </citation>
    <scope>NUCLEOTIDE SEQUENCE [LARGE SCALE GENOMIC DNA]</scope>
    <source>
        <strain evidence="1 2">R-67177</strain>
    </source>
</reference>